<feature type="compositionally biased region" description="Low complexity" evidence="1">
    <location>
        <begin position="50"/>
        <end position="63"/>
    </location>
</feature>
<sequence length="114" mass="11777">EGESSASKSLQCKASSKPSQLARPCKTPICNNPNTVVESSQKGEVKKKSGGSSQEGESSASKSLQCKASSKPSQLARPCKTPICKNPNTMVESSQKGEVKKKSGGSSQEGESSA</sequence>
<feature type="region of interest" description="Disordered" evidence="1">
    <location>
        <begin position="1"/>
        <end position="114"/>
    </location>
</feature>
<gene>
    <name evidence="2" type="ORF">g.9102</name>
</gene>
<feature type="compositionally biased region" description="Polar residues" evidence="1">
    <location>
        <begin position="1"/>
        <end position="19"/>
    </location>
</feature>
<feature type="compositionally biased region" description="Polar residues" evidence="1">
    <location>
        <begin position="64"/>
        <end position="73"/>
    </location>
</feature>
<feature type="compositionally biased region" description="Low complexity" evidence="1">
    <location>
        <begin position="104"/>
        <end position="114"/>
    </location>
</feature>
<dbReference type="AlphaFoldDB" id="A0A1B6ENZ8"/>
<protein>
    <submittedName>
        <fullName evidence="2">Uncharacterized protein</fullName>
    </submittedName>
</protein>
<dbReference type="EMBL" id="GECZ01030118">
    <property type="protein sequence ID" value="JAS39651.1"/>
    <property type="molecule type" value="Transcribed_RNA"/>
</dbReference>
<feature type="non-terminal residue" evidence="2">
    <location>
        <position position="1"/>
    </location>
</feature>
<evidence type="ECO:0000256" key="1">
    <source>
        <dbReference type="SAM" id="MobiDB-lite"/>
    </source>
</evidence>
<evidence type="ECO:0000313" key="2">
    <source>
        <dbReference type="EMBL" id="JAS39651.1"/>
    </source>
</evidence>
<reference evidence="2" key="1">
    <citation type="submission" date="2015-11" db="EMBL/GenBank/DDBJ databases">
        <title>De novo transcriptome assembly of four potential Pierce s Disease insect vectors from Arizona vineyards.</title>
        <authorList>
            <person name="Tassone E.E."/>
        </authorList>
    </citation>
    <scope>NUCLEOTIDE SEQUENCE</scope>
</reference>
<name>A0A1B6ENZ8_9HEMI</name>
<feature type="non-terminal residue" evidence="2">
    <location>
        <position position="114"/>
    </location>
</feature>
<accession>A0A1B6ENZ8</accession>
<proteinExistence type="predicted"/>
<organism evidence="2">
    <name type="scientific">Cuerna arida</name>
    <dbReference type="NCBI Taxonomy" id="1464854"/>
    <lineage>
        <taxon>Eukaryota</taxon>
        <taxon>Metazoa</taxon>
        <taxon>Ecdysozoa</taxon>
        <taxon>Arthropoda</taxon>
        <taxon>Hexapoda</taxon>
        <taxon>Insecta</taxon>
        <taxon>Pterygota</taxon>
        <taxon>Neoptera</taxon>
        <taxon>Paraneoptera</taxon>
        <taxon>Hemiptera</taxon>
        <taxon>Auchenorrhyncha</taxon>
        <taxon>Membracoidea</taxon>
        <taxon>Cicadellidae</taxon>
        <taxon>Cicadellinae</taxon>
        <taxon>Proconiini</taxon>
        <taxon>Cuerna</taxon>
    </lineage>
</organism>